<dbReference type="Proteomes" id="UP000030980">
    <property type="component" value="Unassembled WGS sequence"/>
</dbReference>
<dbReference type="PANTHER" id="PTHR34475:SF1">
    <property type="entry name" value="CYTOSKELETON PROTEIN RODZ"/>
    <property type="match status" value="1"/>
</dbReference>
<keyword evidence="2" id="KW-0472">Membrane</keyword>
<dbReference type="Pfam" id="PF13464">
    <property type="entry name" value="RodZ_C"/>
    <property type="match status" value="1"/>
</dbReference>
<accession>A0A0B2D984</accession>
<dbReference type="Pfam" id="PF13413">
    <property type="entry name" value="HTH_25"/>
    <property type="match status" value="1"/>
</dbReference>
<dbReference type="STRING" id="706570.PT85_04735"/>
<organism evidence="4 6">
    <name type="scientific">Pseudomonas flexibilis</name>
    <dbReference type="NCBI Taxonomy" id="706570"/>
    <lineage>
        <taxon>Bacteria</taxon>
        <taxon>Pseudomonadati</taxon>
        <taxon>Pseudomonadota</taxon>
        <taxon>Gammaproteobacteria</taxon>
        <taxon>Pseudomonadales</taxon>
        <taxon>Pseudomonadaceae</taxon>
        <taxon>Pseudomonas</taxon>
    </lineage>
</organism>
<dbReference type="EMBL" id="FTMC01000001">
    <property type="protein sequence ID" value="SIP94348.1"/>
    <property type="molecule type" value="Genomic_DNA"/>
</dbReference>
<evidence type="ECO:0000256" key="2">
    <source>
        <dbReference type="SAM" id="Phobius"/>
    </source>
</evidence>
<evidence type="ECO:0000313" key="7">
    <source>
        <dbReference type="Proteomes" id="UP000186079"/>
    </source>
</evidence>
<feature type="transmembrane region" description="Helical" evidence="2">
    <location>
        <begin position="113"/>
        <end position="133"/>
    </location>
</feature>
<feature type="compositionally biased region" description="Polar residues" evidence="1">
    <location>
        <begin position="1"/>
        <end position="14"/>
    </location>
</feature>
<keyword evidence="2" id="KW-1133">Transmembrane helix</keyword>
<proteinExistence type="predicted"/>
<dbReference type="SUPFAM" id="SSF47413">
    <property type="entry name" value="lambda repressor-like DNA-binding domains"/>
    <property type="match status" value="1"/>
</dbReference>
<dbReference type="PATRIC" id="fig|706570.3.peg.499"/>
<evidence type="ECO:0000313" key="5">
    <source>
        <dbReference type="EMBL" id="SIP94348.1"/>
    </source>
</evidence>
<dbReference type="InterPro" id="IPR001387">
    <property type="entry name" value="Cro/C1-type_HTH"/>
</dbReference>
<evidence type="ECO:0000259" key="3">
    <source>
        <dbReference type="SMART" id="SM00530"/>
    </source>
</evidence>
<reference evidence="5 7" key="2">
    <citation type="submission" date="2017-01" db="EMBL/GenBank/DDBJ databases">
        <authorList>
            <person name="Mah S.A."/>
            <person name="Swanson W.J."/>
            <person name="Moy G.W."/>
            <person name="Vacquier V.D."/>
        </authorList>
    </citation>
    <scope>NUCLEOTIDE SEQUENCE [LARGE SCALE GENOMIC DNA]</scope>
    <source>
        <strain evidence="5 7">ATCC 29606</strain>
    </source>
</reference>
<feature type="region of interest" description="Disordered" evidence="1">
    <location>
        <begin position="1"/>
        <end position="24"/>
    </location>
</feature>
<keyword evidence="2" id="KW-0812">Transmembrane</keyword>
<evidence type="ECO:0000313" key="4">
    <source>
        <dbReference type="EMBL" id="KHO65391.1"/>
    </source>
</evidence>
<dbReference type="OrthoDB" id="9790252at2"/>
<dbReference type="Proteomes" id="UP000186079">
    <property type="component" value="Unassembled WGS sequence"/>
</dbReference>
<reference evidence="4 6" key="1">
    <citation type="submission" date="2014-11" db="EMBL/GenBank/DDBJ databases">
        <title>Genome sequence of Pseudomonas tuomuerensis JCM 14085.</title>
        <authorList>
            <person name="Shin S.-K."/>
            <person name="Yi H."/>
        </authorList>
    </citation>
    <scope>NUCLEOTIDE SEQUENCE [LARGE SCALE GENOMIC DNA]</scope>
    <source>
        <strain evidence="4 6">JCM 14085</strain>
    </source>
</reference>
<dbReference type="EMBL" id="JTAK01000002">
    <property type="protein sequence ID" value="KHO65391.1"/>
    <property type="molecule type" value="Genomic_DNA"/>
</dbReference>
<dbReference type="SMART" id="SM00530">
    <property type="entry name" value="HTH_XRE"/>
    <property type="match status" value="1"/>
</dbReference>
<accession>A0A0B3BWG6</accession>
<feature type="domain" description="HTH cro/C1-type" evidence="3">
    <location>
        <begin position="19"/>
        <end position="80"/>
    </location>
</feature>
<keyword evidence="6" id="KW-1185">Reference proteome</keyword>
<dbReference type="GO" id="GO:0003677">
    <property type="term" value="F:DNA binding"/>
    <property type="evidence" value="ECO:0007669"/>
    <property type="project" value="InterPro"/>
</dbReference>
<dbReference type="InterPro" id="IPR010982">
    <property type="entry name" value="Lambda_DNA-bd_dom_sf"/>
</dbReference>
<sequence length="303" mass="32459">MNTSNSESAMTTPVNPGERLRQSREARHWSRAEVALQLHLSEDAVRYIEDGLFDKLPGATFARGYIRSYAKLLGLDATELAHEFDQFTGTQPAASTPQGLSKVQEPARLSHNVLRGGLFALSLVAVGIGVLWWQERYGEPPARTTAPIERVEVDTADGSTEVLTLDEPEDQAVQAAQVPIDLLEPPPALPEGEGVTAAGETPMVAQPTPSEPAEAAVAAPVPAAGEGRLQISFIEDCWVQVTDANGKVHVAQLKKKGESLDLSAPAPMQVRLGFVQGAQITYNGEPVDLSGRRSQTANLRLGE</sequence>
<protein>
    <submittedName>
        <fullName evidence="5">Cytoskeleton protein RodZ</fullName>
    </submittedName>
</protein>
<dbReference type="AlphaFoldDB" id="A0A0B3BWG6"/>
<dbReference type="CDD" id="cd00093">
    <property type="entry name" value="HTH_XRE"/>
    <property type="match status" value="1"/>
</dbReference>
<dbReference type="PANTHER" id="PTHR34475">
    <property type="match status" value="1"/>
</dbReference>
<dbReference type="RefSeq" id="WP_027589540.1">
    <property type="nucleotide sequence ID" value="NZ_FMUP01000001.1"/>
</dbReference>
<evidence type="ECO:0000256" key="1">
    <source>
        <dbReference type="SAM" id="MobiDB-lite"/>
    </source>
</evidence>
<dbReference type="InterPro" id="IPR025194">
    <property type="entry name" value="RodZ-like_C"/>
</dbReference>
<gene>
    <name evidence="4" type="ORF">PT85_04735</name>
    <name evidence="5" type="ORF">SAMN05421672_101381</name>
</gene>
<dbReference type="InterPro" id="IPR050400">
    <property type="entry name" value="Bact_Cytoskel_RodZ"/>
</dbReference>
<dbReference type="Gene3D" id="1.10.260.40">
    <property type="entry name" value="lambda repressor-like DNA-binding domains"/>
    <property type="match status" value="1"/>
</dbReference>
<name>A0A0B3BWG6_9PSED</name>
<evidence type="ECO:0000313" key="6">
    <source>
        <dbReference type="Proteomes" id="UP000030980"/>
    </source>
</evidence>